<dbReference type="Proteomes" id="UP001497527">
    <property type="component" value="Unassembled WGS sequence"/>
</dbReference>
<organism evidence="1 2">
    <name type="scientific">Tenacibaculum polynesiense</name>
    <dbReference type="NCBI Taxonomy" id="3137857"/>
    <lineage>
        <taxon>Bacteria</taxon>
        <taxon>Pseudomonadati</taxon>
        <taxon>Bacteroidota</taxon>
        <taxon>Flavobacteriia</taxon>
        <taxon>Flavobacteriales</taxon>
        <taxon>Flavobacteriaceae</taxon>
        <taxon>Tenacibaculum</taxon>
    </lineage>
</organism>
<evidence type="ECO:0000313" key="2">
    <source>
        <dbReference type="Proteomes" id="UP001497527"/>
    </source>
</evidence>
<accession>A0ABP1EV38</accession>
<evidence type="ECO:0000313" key="1">
    <source>
        <dbReference type="EMBL" id="CAL2102331.1"/>
    </source>
</evidence>
<protein>
    <submittedName>
        <fullName evidence="1">Uncharacterized protein</fullName>
    </submittedName>
</protein>
<keyword evidence="2" id="KW-1185">Reference proteome</keyword>
<name>A0ABP1EV38_9FLAO</name>
<proteinExistence type="predicted"/>
<reference evidence="1 2" key="1">
    <citation type="submission" date="2024-05" db="EMBL/GenBank/DDBJ databases">
        <authorList>
            <person name="Duchaud E."/>
        </authorList>
    </citation>
    <scope>NUCLEOTIDE SEQUENCE [LARGE SCALE GENOMIC DNA]</scope>
    <source>
        <strain evidence="1">Ena-SAMPLE-TAB-13-05-2024-13:56:06:370-140308</strain>
    </source>
</reference>
<comment type="caution">
    <text evidence="1">The sequence shown here is derived from an EMBL/GenBank/DDBJ whole genome shotgun (WGS) entry which is preliminary data.</text>
</comment>
<sequence>MVNKKRRKMKEQINIQCPNCWGYQEYDEQFSDRELCNCK</sequence>
<dbReference type="EMBL" id="CAXJIO010000011">
    <property type="protein sequence ID" value="CAL2102331.1"/>
    <property type="molecule type" value="Genomic_DNA"/>
</dbReference>
<gene>
    <name evidence="1" type="ORF">T190423A01A_20082</name>
</gene>